<dbReference type="EMBL" id="UOFP01000254">
    <property type="protein sequence ID" value="VAW89140.1"/>
    <property type="molecule type" value="Genomic_DNA"/>
</dbReference>
<name>A0A3B0ZJ54_9ZZZZ</name>
<dbReference type="InterPro" id="IPR001555">
    <property type="entry name" value="GART_AS"/>
</dbReference>
<dbReference type="PROSITE" id="PS00373">
    <property type="entry name" value="GART"/>
    <property type="match status" value="1"/>
</dbReference>
<dbReference type="AlphaFoldDB" id="A0A3B0ZJ54"/>
<dbReference type="SUPFAM" id="SSF53328">
    <property type="entry name" value="Formyltransferase"/>
    <property type="match status" value="1"/>
</dbReference>
<evidence type="ECO:0000259" key="9">
    <source>
        <dbReference type="Pfam" id="PF00551"/>
    </source>
</evidence>
<keyword evidence="4" id="KW-0658">Purine biosynthesis</keyword>
<dbReference type="NCBIfam" id="TIGR00639">
    <property type="entry name" value="PurN"/>
    <property type="match status" value="1"/>
</dbReference>
<dbReference type="GO" id="GO:0006189">
    <property type="term" value="P:'de novo' IMP biosynthetic process"/>
    <property type="evidence" value="ECO:0007669"/>
    <property type="project" value="UniProtKB-UniPathway"/>
</dbReference>
<evidence type="ECO:0000256" key="3">
    <source>
        <dbReference type="ARBA" id="ARBA00022679"/>
    </source>
</evidence>
<dbReference type="GO" id="GO:0005829">
    <property type="term" value="C:cytosol"/>
    <property type="evidence" value="ECO:0007669"/>
    <property type="project" value="TreeGrafter"/>
</dbReference>
<dbReference type="Gene3D" id="3.40.50.170">
    <property type="entry name" value="Formyl transferase, N-terminal domain"/>
    <property type="match status" value="1"/>
</dbReference>
<dbReference type="InterPro" id="IPR036477">
    <property type="entry name" value="Formyl_transf_N_sf"/>
</dbReference>
<evidence type="ECO:0000256" key="6">
    <source>
        <dbReference type="ARBA" id="ARBA00041324"/>
    </source>
</evidence>
<dbReference type="Pfam" id="PF00551">
    <property type="entry name" value="Formyl_trans_N"/>
    <property type="match status" value="1"/>
</dbReference>
<dbReference type="InterPro" id="IPR002376">
    <property type="entry name" value="Formyl_transf_N"/>
</dbReference>
<accession>A0A3B0ZJ54</accession>
<dbReference type="PANTHER" id="PTHR43369:SF2">
    <property type="entry name" value="PHOSPHORIBOSYLGLYCINAMIDE FORMYLTRANSFERASE"/>
    <property type="match status" value="1"/>
</dbReference>
<evidence type="ECO:0000256" key="1">
    <source>
        <dbReference type="ARBA" id="ARBA00005054"/>
    </source>
</evidence>
<gene>
    <name evidence="10" type="ORF">MNBD_GAMMA18-314</name>
</gene>
<evidence type="ECO:0000256" key="2">
    <source>
        <dbReference type="ARBA" id="ARBA00012254"/>
    </source>
</evidence>
<evidence type="ECO:0000256" key="4">
    <source>
        <dbReference type="ARBA" id="ARBA00022755"/>
    </source>
</evidence>
<reference evidence="10" key="1">
    <citation type="submission" date="2018-06" db="EMBL/GenBank/DDBJ databases">
        <authorList>
            <person name="Zhirakovskaya E."/>
        </authorList>
    </citation>
    <scope>NUCLEOTIDE SEQUENCE</scope>
</reference>
<feature type="domain" description="Formyl transferase N-terminal" evidence="9">
    <location>
        <begin position="1"/>
        <end position="181"/>
    </location>
</feature>
<dbReference type="EC" id="2.1.2.2" evidence="2"/>
<dbReference type="UniPathway" id="UPA00074">
    <property type="reaction ID" value="UER00126"/>
</dbReference>
<keyword evidence="3 10" id="KW-0808">Transferase</keyword>
<sequence length="217" mass="24221">MAVVVLISGSGSNLQAIIDATQHGGLNIEIKAVISNRPGVKGLQHAADAGIPTETLDHKKFASRPEFDYALQQRIDRHQPKLLILAGFMRILTTEFVRHYQGRLLNIHPSLLPKYTGLNTHQRAIEAQDSEHGASIHFVTEELDGGPVILQGRVPVKITDTPAQLAERVLQVEHQIYPQAVQWFAEGRIQLVGNHILFDQKRLQEPLSLTMKESEKQ</sequence>
<comment type="similarity">
    <text evidence="5">Belongs to the GART family.</text>
</comment>
<evidence type="ECO:0000256" key="7">
    <source>
        <dbReference type="ARBA" id="ARBA00041682"/>
    </source>
</evidence>
<dbReference type="CDD" id="cd08645">
    <property type="entry name" value="FMT_core_GART"/>
    <property type="match status" value="1"/>
</dbReference>
<dbReference type="GO" id="GO:0004644">
    <property type="term" value="F:phosphoribosylglycinamide formyltransferase activity"/>
    <property type="evidence" value="ECO:0007669"/>
    <property type="project" value="UniProtKB-EC"/>
</dbReference>
<dbReference type="PANTHER" id="PTHR43369">
    <property type="entry name" value="PHOSPHORIBOSYLGLYCINAMIDE FORMYLTRANSFERASE"/>
    <property type="match status" value="1"/>
</dbReference>
<protein>
    <recommendedName>
        <fullName evidence="2">phosphoribosylglycinamide formyltransferase 1</fullName>
        <ecNumber evidence="2">2.1.2.2</ecNumber>
    </recommendedName>
    <alternativeName>
        <fullName evidence="7">5'-phosphoribosylglycinamide transformylase</fullName>
    </alternativeName>
    <alternativeName>
        <fullName evidence="6">GAR transformylase</fullName>
    </alternativeName>
</protein>
<comment type="pathway">
    <text evidence="1">Purine metabolism; IMP biosynthesis via de novo pathway; N(2)-formyl-N(1)-(5-phospho-D-ribosyl)glycinamide from N(1)-(5-phospho-D-ribosyl)glycinamide (10-formyl THF route): step 1/1.</text>
</comment>
<dbReference type="HAMAP" id="MF_01930">
    <property type="entry name" value="PurN"/>
    <property type="match status" value="1"/>
</dbReference>
<comment type="catalytic activity">
    <reaction evidence="8">
        <text>N(1)-(5-phospho-beta-D-ribosyl)glycinamide + (6R)-10-formyltetrahydrofolate = N(2)-formyl-N(1)-(5-phospho-beta-D-ribosyl)glycinamide + (6S)-5,6,7,8-tetrahydrofolate + H(+)</text>
        <dbReference type="Rhea" id="RHEA:15053"/>
        <dbReference type="ChEBI" id="CHEBI:15378"/>
        <dbReference type="ChEBI" id="CHEBI:57453"/>
        <dbReference type="ChEBI" id="CHEBI:143788"/>
        <dbReference type="ChEBI" id="CHEBI:147286"/>
        <dbReference type="ChEBI" id="CHEBI:195366"/>
        <dbReference type="EC" id="2.1.2.2"/>
    </reaction>
</comment>
<evidence type="ECO:0000256" key="5">
    <source>
        <dbReference type="ARBA" id="ARBA00038440"/>
    </source>
</evidence>
<proteinExistence type="inferred from homology"/>
<organism evidence="10">
    <name type="scientific">hydrothermal vent metagenome</name>
    <dbReference type="NCBI Taxonomy" id="652676"/>
    <lineage>
        <taxon>unclassified sequences</taxon>
        <taxon>metagenomes</taxon>
        <taxon>ecological metagenomes</taxon>
    </lineage>
</organism>
<evidence type="ECO:0000313" key="10">
    <source>
        <dbReference type="EMBL" id="VAW89140.1"/>
    </source>
</evidence>
<evidence type="ECO:0000256" key="8">
    <source>
        <dbReference type="ARBA" id="ARBA00047664"/>
    </source>
</evidence>
<dbReference type="InterPro" id="IPR004607">
    <property type="entry name" value="GART"/>
</dbReference>